<comment type="caution">
    <text evidence="2">The sequence shown here is derived from an EMBL/GenBank/DDBJ whole genome shotgun (WGS) entry which is preliminary data.</text>
</comment>
<keyword evidence="3" id="KW-1185">Reference proteome</keyword>
<feature type="region of interest" description="Disordered" evidence="1">
    <location>
        <begin position="54"/>
        <end position="76"/>
    </location>
</feature>
<evidence type="ECO:0000313" key="2">
    <source>
        <dbReference type="EMBL" id="KAK4432372.1"/>
    </source>
</evidence>
<name>A0AAE1YLR3_9LAMI</name>
<dbReference type="AlphaFoldDB" id="A0AAE1YLR3"/>
<dbReference type="EMBL" id="JACGWO010000003">
    <property type="protein sequence ID" value="KAK4432372.1"/>
    <property type="molecule type" value="Genomic_DNA"/>
</dbReference>
<organism evidence="2 3">
    <name type="scientific">Sesamum alatum</name>
    <dbReference type="NCBI Taxonomy" id="300844"/>
    <lineage>
        <taxon>Eukaryota</taxon>
        <taxon>Viridiplantae</taxon>
        <taxon>Streptophyta</taxon>
        <taxon>Embryophyta</taxon>
        <taxon>Tracheophyta</taxon>
        <taxon>Spermatophyta</taxon>
        <taxon>Magnoliopsida</taxon>
        <taxon>eudicotyledons</taxon>
        <taxon>Gunneridae</taxon>
        <taxon>Pentapetalae</taxon>
        <taxon>asterids</taxon>
        <taxon>lamiids</taxon>
        <taxon>Lamiales</taxon>
        <taxon>Pedaliaceae</taxon>
        <taxon>Sesamum</taxon>
    </lineage>
</organism>
<dbReference type="Proteomes" id="UP001293254">
    <property type="component" value="Unassembled WGS sequence"/>
</dbReference>
<evidence type="ECO:0000256" key="1">
    <source>
        <dbReference type="SAM" id="MobiDB-lite"/>
    </source>
</evidence>
<reference evidence="2" key="1">
    <citation type="submission" date="2020-06" db="EMBL/GenBank/DDBJ databases">
        <authorList>
            <person name="Li T."/>
            <person name="Hu X."/>
            <person name="Zhang T."/>
            <person name="Song X."/>
            <person name="Zhang H."/>
            <person name="Dai N."/>
            <person name="Sheng W."/>
            <person name="Hou X."/>
            <person name="Wei L."/>
        </authorList>
    </citation>
    <scope>NUCLEOTIDE SEQUENCE</scope>
    <source>
        <strain evidence="2">3651</strain>
        <tissue evidence="2">Leaf</tissue>
    </source>
</reference>
<sequence length="138" mass="15079">MVMIRADRHLKLPPPAYHPESQTLTVAVYFGGEFRSMPVATFIGEVAVEPAGMEREVDKKKNKGKRKARDNGKGKTTVYKEDDMQFMGNLPVDEVGNILPGGPFVGDLNDQAINNGNDEGINIGSVGELAEDTQMQET</sequence>
<proteinExistence type="predicted"/>
<evidence type="ECO:0000313" key="3">
    <source>
        <dbReference type="Proteomes" id="UP001293254"/>
    </source>
</evidence>
<protein>
    <submittedName>
        <fullName evidence="2">Uncharacterized protein</fullName>
    </submittedName>
</protein>
<accession>A0AAE1YLR3</accession>
<gene>
    <name evidence="2" type="ORF">Salat_0999300</name>
</gene>
<reference evidence="2" key="2">
    <citation type="journal article" date="2024" name="Plant">
        <title>Genomic evolution and insights into agronomic trait innovations of Sesamum species.</title>
        <authorList>
            <person name="Miao H."/>
            <person name="Wang L."/>
            <person name="Qu L."/>
            <person name="Liu H."/>
            <person name="Sun Y."/>
            <person name="Le M."/>
            <person name="Wang Q."/>
            <person name="Wei S."/>
            <person name="Zheng Y."/>
            <person name="Lin W."/>
            <person name="Duan Y."/>
            <person name="Cao H."/>
            <person name="Xiong S."/>
            <person name="Wang X."/>
            <person name="Wei L."/>
            <person name="Li C."/>
            <person name="Ma Q."/>
            <person name="Ju M."/>
            <person name="Zhao R."/>
            <person name="Li G."/>
            <person name="Mu C."/>
            <person name="Tian Q."/>
            <person name="Mei H."/>
            <person name="Zhang T."/>
            <person name="Gao T."/>
            <person name="Zhang H."/>
        </authorList>
    </citation>
    <scope>NUCLEOTIDE SEQUENCE</scope>
    <source>
        <strain evidence="2">3651</strain>
    </source>
</reference>